<protein>
    <recommendedName>
        <fullName evidence="4">MAM domain-containing protein</fullName>
    </recommendedName>
</protein>
<accession>A0A3S5FGT6</accession>
<sequence length="201" mass="21877">MYDTVSHLSLSSSAVIGVTATNSTSSRHSALWVRPKPVYRCEFSGRLCDWKNDLDNWGSQWAIAEVPGSATNSIVNKRNQAACLSRIAAADRIPSDSRDSDNEEGDPTDSPWLMDLAAHSRQSPAGSQRVASKSFQARLWSASIPALLGLRCQTFVYRIDIGQPASVSHNNRPSDPRPRKPNTSIKSGSLAGLSLLKRQEG</sequence>
<feature type="region of interest" description="Disordered" evidence="1">
    <location>
        <begin position="93"/>
        <end position="113"/>
    </location>
</feature>
<dbReference type="AlphaFoldDB" id="A0A3S5FGT6"/>
<reference evidence="2" key="1">
    <citation type="submission" date="2018-11" db="EMBL/GenBank/DDBJ databases">
        <authorList>
            <consortium name="Pathogen Informatics"/>
        </authorList>
    </citation>
    <scope>NUCLEOTIDE SEQUENCE</scope>
</reference>
<evidence type="ECO:0000313" key="2">
    <source>
        <dbReference type="EMBL" id="VEL40230.1"/>
    </source>
</evidence>
<name>A0A3S5FGT6_9PLAT</name>
<comment type="caution">
    <text evidence="2">The sequence shown here is derived from an EMBL/GenBank/DDBJ whole genome shotgun (WGS) entry which is preliminary data.</text>
</comment>
<organism evidence="2 3">
    <name type="scientific">Protopolystoma xenopodis</name>
    <dbReference type="NCBI Taxonomy" id="117903"/>
    <lineage>
        <taxon>Eukaryota</taxon>
        <taxon>Metazoa</taxon>
        <taxon>Spiralia</taxon>
        <taxon>Lophotrochozoa</taxon>
        <taxon>Platyhelminthes</taxon>
        <taxon>Monogenea</taxon>
        <taxon>Polyopisthocotylea</taxon>
        <taxon>Polystomatidea</taxon>
        <taxon>Polystomatidae</taxon>
        <taxon>Protopolystoma</taxon>
    </lineage>
</organism>
<evidence type="ECO:0000256" key="1">
    <source>
        <dbReference type="SAM" id="MobiDB-lite"/>
    </source>
</evidence>
<dbReference type="EMBL" id="CAAALY010264112">
    <property type="protein sequence ID" value="VEL40230.1"/>
    <property type="molecule type" value="Genomic_DNA"/>
</dbReference>
<keyword evidence="3" id="KW-1185">Reference proteome</keyword>
<feature type="region of interest" description="Disordered" evidence="1">
    <location>
        <begin position="165"/>
        <end position="201"/>
    </location>
</feature>
<evidence type="ECO:0000313" key="3">
    <source>
        <dbReference type="Proteomes" id="UP000784294"/>
    </source>
</evidence>
<evidence type="ECO:0008006" key="4">
    <source>
        <dbReference type="Google" id="ProtNLM"/>
    </source>
</evidence>
<dbReference type="Proteomes" id="UP000784294">
    <property type="component" value="Unassembled WGS sequence"/>
</dbReference>
<feature type="compositionally biased region" description="Low complexity" evidence="1">
    <location>
        <begin position="184"/>
        <end position="201"/>
    </location>
</feature>
<gene>
    <name evidence="2" type="ORF">PXEA_LOCUS33670</name>
</gene>
<proteinExistence type="predicted"/>
<dbReference type="OrthoDB" id="6283122at2759"/>